<dbReference type="SUPFAM" id="SSF53335">
    <property type="entry name" value="S-adenosyl-L-methionine-dependent methyltransferases"/>
    <property type="match status" value="1"/>
</dbReference>
<evidence type="ECO:0000259" key="2">
    <source>
        <dbReference type="Pfam" id="PF13649"/>
    </source>
</evidence>
<dbReference type="Pfam" id="PF13649">
    <property type="entry name" value="Methyltransf_25"/>
    <property type="match status" value="1"/>
</dbReference>
<reference evidence="3" key="2">
    <citation type="submission" date="2021-04" db="EMBL/GenBank/DDBJ databases">
        <authorList>
            <person name="Gilroy R."/>
        </authorList>
    </citation>
    <scope>NUCLEOTIDE SEQUENCE</scope>
    <source>
        <strain evidence="3">ChiHjej13B12-752</strain>
    </source>
</reference>
<dbReference type="PANTHER" id="PTHR43861:SF3">
    <property type="entry name" value="PUTATIVE (AFU_ORTHOLOGUE AFUA_2G14390)-RELATED"/>
    <property type="match status" value="1"/>
</dbReference>
<proteinExistence type="predicted"/>
<sequence>MNHWDEKFRTDEYVYGVEPNEWVRVALGSERDKSIALLAEGEGRNAVYLGKLGNNITTYDFSKEGIEKTKRLAGSEGVAIDTHLQDITVRDALPDKVYDISVNIFGHVPKDGKAQMFSNLTGCVKPGGTIVFELYSTDQLEYGTGGPPDISMLYTIDEIKDYLEPLSVEIIHLEKKAVERHEGRMHNGMASVIQAKLRKL</sequence>
<protein>
    <submittedName>
        <fullName evidence="3">Class I SAM-dependent methyltransferase</fullName>
    </submittedName>
</protein>
<evidence type="ECO:0000313" key="4">
    <source>
        <dbReference type="Proteomes" id="UP000823989"/>
    </source>
</evidence>
<dbReference type="GO" id="GO:0032259">
    <property type="term" value="P:methylation"/>
    <property type="evidence" value="ECO:0007669"/>
    <property type="project" value="UniProtKB-KW"/>
</dbReference>
<dbReference type="InterPro" id="IPR041698">
    <property type="entry name" value="Methyltransf_25"/>
</dbReference>
<evidence type="ECO:0000313" key="3">
    <source>
        <dbReference type="EMBL" id="HIW13148.1"/>
    </source>
</evidence>
<dbReference type="PANTHER" id="PTHR43861">
    <property type="entry name" value="TRANS-ACONITATE 2-METHYLTRANSFERASE-RELATED"/>
    <property type="match status" value="1"/>
</dbReference>
<name>A0A9D1QHG1_9STAP</name>
<accession>A0A9D1QHG1</accession>
<organism evidence="3 4">
    <name type="scientific">Candidatus Salinicoccus stercoripullorum</name>
    <dbReference type="NCBI Taxonomy" id="2838756"/>
    <lineage>
        <taxon>Bacteria</taxon>
        <taxon>Bacillati</taxon>
        <taxon>Bacillota</taxon>
        <taxon>Bacilli</taxon>
        <taxon>Bacillales</taxon>
        <taxon>Staphylococcaceae</taxon>
        <taxon>Salinicoccus</taxon>
    </lineage>
</organism>
<dbReference type="AlphaFoldDB" id="A0A9D1QHG1"/>
<gene>
    <name evidence="3" type="ORF">H9891_08380</name>
</gene>
<comment type="caution">
    <text evidence="3">The sequence shown here is derived from an EMBL/GenBank/DDBJ whole genome shotgun (WGS) entry which is preliminary data.</text>
</comment>
<feature type="domain" description="Methyltransferase" evidence="2">
    <location>
        <begin position="38"/>
        <end position="128"/>
    </location>
</feature>
<keyword evidence="1" id="KW-0808">Transferase</keyword>
<evidence type="ECO:0000256" key="1">
    <source>
        <dbReference type="ARBA" id="ARBA00022679"/>
    </source>
</evidence>
<dbReference type="InterPro" id="IPR029063">
    <property type="entry name" value="SAM-dependent_MTases_sf"/>
</dbReference>
<keyword evidence="3" id="KW-0489">Methyltransferase</keyword>
<dbReference type="GO" id="GO:0008168">
    <property type="term" value="F:methyltransferase activity"/>
    <property type="evidence" value="ECO:0007669"/>
    <property type="project" value="UniProtKB-KW"/>
</dbReference>
<dbReference type="Proteomes" id="UP000823989">
    <property type="component" value="Unassembled WGS sequence"/>
</dbReference>
<dbReference type="Gene3D" id="3.40.50.150">
    <property type="entry name" value="Vaccinia Virus protein VP39"/>
    <property type="match status" value="1"/>
</dbReference>
<dbReference type="EMBL" id="DXHR01000027">
    <property type="protein sequence ID" value="HIW13148.1"/>
    <property type="molecule type" value="Genomic_DNA"/>
</dbReference>
<reference evidence="3" key="1">
    <citation type="journal article" date="2021" name="PeerJ">
        <title>Extensive microbial diversity within the chicken gut microbiome revealed by metagenomics and culture.</title>
        <authorList>
            <person name="Gilroy R."/>
            <person name="Ravi A."/>
            <person name="Getino M."/>
            <person name="Pursley I."/>
            <person name="Horton D.L."/>
            <person name="Alikhan N.F."/>
            <person name="Baker D."/>
            <person name="Gharbi K."/>
            <person name="Hall N."/>
            <person name="Watson M."/>
            <person name="Adriaenssens E.M."/>
            <person name="Foster-Nyarko E."/>
            <person name="Jarju S."/>
            <person name="Secka A."/>
            <person name="Antonio M."/>
            <person name="Oren A."/>
            <person name="Chaudhuri R.R."/>
            <person name="La Ragione R."/>
            <person name="Hildebrand F."/>
            <person name="Pallen M.J."/>
        </authorList>
    </citation>
    <scope>NUCLEOTIDE SEQUENCE</scope>
    <source>
        <strain evidence="3">ChiHjej13B12-752</strain>
    </source>
</reference>